<gene>
    <name evidence="2" type="ORF">METBIDRAFT_30128</name>
</gene>
<keyword evidence="1" id="KW-0472">Membrane</keyword>
<evidence type="ECO:0000256" key="1">
    <source>
        <dbReference type="SAM" id="Phobius"/>
    </source>
</evidence>
<dbReference type="Proteomes" id="UP000092555">
    <property type="component" value="Unassembled WGS sequence"/>
</dbReference>
<dbReference type="GeneID" id="30028539"/>
<dbReference type="EMBL" id="LXTC01000001">
    <property type="protein sequence ID" value="OBA23708.1"/>
    <property type="molecule type" value="Genomic_DNA"/>
</dbReference>
<comment type="caution">
    <text evidence="2">The sequence shown here is derived from an EMBL/GenBank/DDBJ whole genome shotgun (WGS) entry which is preliminary data.</text>
</comment>
<accession>A0A1A0HIP2</accession>
<proteinExistence type="predicted"/>
<feature type="transmembrane region" description="Helical" evidence="1">
    <location>
        <begin position="139"/>
        <end position="161"/>
    </location>
</feature>
<name>A0A1A0HIP2_9ASCO</name>
<sequence>MDRYELEKEPTELIKIIGSLNSKWDGKAYVGEAATSYTIKNDHVHTDVRTLRIGPDDSLEFALQGEKVLVVGGFLFFNDFHVFCCSAQNSRITLDATCRGGTKIMIKLDQENCSNILKKQCLFMYRQNFQTIESSIQQISCTFITLSFLLFLWLSYGFVLYNPFTSLLLLQYTFPTLESLS</sequence>
<keyword evidence="1" id="KW-1133">Transmembrane helix</keyword>
<evidence type="ECO:0000313" key="3">
    <source>
        <dbReference type="Proteomes" id="UP000092555"/>
    </source>
</evidence>
<reference evidence="2 3" key="1">
    <citation type="submission" date="2016-05" db="EMBL/GenBank/DDBJ databases">
        <title>Comparative genomics of biotechnologically important yeasts.</title>
        <authorList>
            <consortium name="DOE Joint Genome Institute"/>
            <person name="Riley R."/>
            <person name="Haridas S."/>
            <person name="Wolfe K.H."/>
            <person name="Lopes M.R."/>
            <person name="Hittinger C.T."/>
            <person name="Goker M."/>
            <person name="Salamov A."/>
            <person name="Wisecaver J."/>
            <person name="Long T.M."/>
            <person name="Aerts A.L."/>
            <person name="Barry K."/>
            <person name="Choi C."/>
            <person name="Clum A."/>
            <person name="Coughlan A.Y."/>
            <person name="Deshpande S."/>
            <person name="Douglass A.P."/>
            <person name="Hanson S.J."/>
            <person name="Klenk H.-P."/>
            <person name="LaButti K."/>
            <person name="Lapidus A."/>
            <person name="Lindquist E."/>
            <person name="Lipzen A."/>
            <person name="Meier-kolthoff J.P."/>
            <person name="Ohm R.A."/>
            <person name="Otillar R.P."/>
            <person name="Pangilinan J."/>
            <person name="Peng Y."/>
            <person name="Rokas A."/>
            <person name="Rosa C.A."/>
            <person name="Scheuner C."/>
            <person name="Sibirny A.A."/>
            <person name="Slot J.C."/>
            <person name="Stielow J.B."/>
            <person name="Sun H."/>
            <person name="Kurtzman C.P."/>
            <person name="Blackwell M."/>
            <person name="Grigoriev I.V."/>
            <person name="Jeffries T.W."/>
        </authorList>
    </citation>
    <scope>NUCLEOTIDE SEQUENCE [LARGE SCALE GENOMIC DNA]</scope>
    <source>
        <strain evidence="2 3">NRRL YB-4993</strain>
    </source>
</reference>
<dbReference type="AlphaFoldDB" id="A0A1A0HIP2"/>
<organism evidence="2 3">
    <name type="scientific">Metschnikowia bicuspidata var. bicuspidata NRRL YB-4993</name>
    <dbReference type="NCBI Taxonomy" id="869754"/>
    <lineage>
        <taxon>Eukaryota</taxon>
        <taxon>Fungi</taxon>
        <taxon>Dikarya</taxon>
        <taxon>Ascomycota</taxon>
        <taxon>Saccharomycotina</taxon>
        <taxon>Pichiomycetes</taxon>
        <taxon>Metschnikowiaceae</taxon>
        <taxon>Metschnikowia</taxon>
    </lineage>
</organism>
<keyword evidence="3" id="KW-1185">Reference proteome</keyword>
<evidence type="ECO:0000313" key="2">
    <source>
        <dbReference type="EMBL" id="OBA23708.1"/>
    </source>
</evidence>
<dbReference type="RefSeq" id="XP_018714189.1">
    <property type="nucleotide sequence ID" value="XM_018855563.1"/>
</dbReference>
<protein>
    <submittedName>
        <fullName evidence="2">Uncharacterized protein</fullName>
    </submittedName>
</protein>
<keyword evidence="1" id="KW-0812">Transmembrane</keyword>